<keyword evidence="4 12" id="KW-0812">Transmembrane</keyword>
<evidence type="ECO:0000256" key="1">
    <source>
        <dbReference type="ARBA" id="ARBA00004141"/>
    </source>
</evidence>
<feature type="transmembrane region" description="Helical" evidence="12">
    <location>
        <begin position="200"/>
        <end position="218"/>
    </location>
</feature>
<dbReference type="Pfam" id="PF00005">
    <property type="entry name" value="ABC_tran"/>
    <property type="match status" value="2"/>
</dbReference>
<dbReference type="SUPFAM" id="SSF90123">
    <property type="entry name" value="ABC transporter transmembrane region"/>
    <property type="match status" value="2"/>
</dbReference>
<dbReference type="PROSITE" id="PS50893">
    <property type="entry name" value="ABC_TRANSPORTER_2"/>
    <property type="match status" value="2"/>
</dbReference>
<dbReference type="PROSITE" id="PS00211">
    <property type="entry name" value="ABC_TRANSPORTER_1"/>
    <property type="match status" value="2"/>
</dbReference>
<dbReference type="PANTHER" id="PTHR43394">
    <property type="entry name" value="ATP-DEPENDENT PERMEASE MDL1, MITOCHONDRIAL"/>
    <property type="match status" value="1"/>
</dbReference>
<evidence type="ECO:0000259" key="14">
    <source>
        <dbReference type="PROSITE" id="PS50929"/>
    </source>
</evidence>
<comment type="similarity">
    <text evidence="2">Belongs to the ABC transporter superfamily. ABCB family. Multidrug resistance exporter (TC 3.A.1.201) subfamily.</text>
</comment>
<dbReference type="Gene3D" id="1.20.1560.10">
    <property type="entry name" value="ABC transporter type 1, transmembrane domain"/>
    <property type="match status" value="1"/>
</dbReference>
<dbReference type="InterPro" id="IPR017871">
    <property type="entry name" value="ABC_transporter-like_CS"/>
</dbReference>
<evidence type="ECO:0000256" key="8">
    <source>
        <dbReference type="ARBA" id="ARBA00022967"/>
    </source>
</evidence>
<keyword evidence="9 12" id="KW-1133">Transmembrane helix</keyword>
<evidence type="ECO:0000259" key="13">
    <source>
        <dbReference type="PROSITE" id="PS50893"/>
    </source>
</evidence>
<dbReference type="Gene3D" id="3.40.50.300">
    <property type="entry name" value="P-loop containing nucleotide triphosphate hydrolases"/>
    <property type="match status" value="2"/>
</dbReference>
<keyword evidence="5" id="KW-0677">Repeat</keyword>
<keyword evidence="7" id="KW-0067">ATP-binding</keyword>
<evidence type="ECO:0000256" key="7">
    <source>
        <dbReference type="ARBA" id="ARBA00022840"/>
    </source>
</evidence>
<comment type="caution">
    <text evidence="15">The sequence shown here is derived from an EMBL/GenBank/DDBJ whole genome shotgun (WGS) entry which is preliminary data.</text>
</comment>
<evidence type="ECO:0000256" key="4">
    <source>
        <dbReference type="ARBA" id="ARBA00022692"/>
    </source>
</evidence>
<dbReference type="InterPro" id="IPR003593">
    <property type="entry name" value="AAA+_ATPase"/>
</dbReference>
<dbReference type="GO" id="GO:0005524">
    <property type="term" value="F:ATP binding"/>
    <property type="evidence" value="ECO:0007669"/>
    <property type="project" value="UniProtKB-KW"/>
</dbReference>
<feature type="transmembrane region" description="Helical" evidence="12">
    <location>
        <begin position="641"/>
        <end position="660"/>
    </location>
</feature>
<protein>
    <submittedName>
        <fullName evidence="15">Uncharacterized protein</fullName>
    </submittedName>
</protein>
<evidence type="ECO:0000256" key="10">
    <source>
        <dbReference type="ARBA" id="ARBA00023136"/>
    </source>
</evidence>
<dbReference type="EMBL" id="JAODUO010001982">
    <property type="protein sequence ID" value="KAK2156299.1"/>
    <property type="molecule type" value="Genomic_DNA"/>
</dbReference>
<dbReference type="CDD" id="cd18577">
    <property type="entry name" value="ABC_6TM_Pgp_ABCB1_D1_like"/>
    <property type="match status" value="1"/>
</dbReference>
<feature type="domain" description="ABC transmembrane type-1" evidence="14">
    <location>
        <begin position="584"/>
        <end position="733"/>
    </location>
</feature>
<evidence type="ECO:0000256" key="2">
    <source>
        <dbReference type="ARBA" id="ARBA00007577"/>
    </source>
</evidence>
<dbReference type="InterPro" id="IPR003439">
    <property type="entry name" value="ABC_transporter-like_ATP-bd"/>
</dbReference>
<evidence type="ECO:0000256" key="3">
    <source>
        <dbReference type="ARBA" id="ARBA00022448"/>
    </source>
</evidence>
<evidence type="ECO:0000313" key="15">
    <source>
        <dbReference type="EMBL" id="KAK2156299.1"/>
    </source>
</evidence>
<keyword evidence="8" id="KW-1278">Translocase</keyword>
<dbReference type="InterPro" id="IPR027417">
    <property type="entry name" value="P-loop_NTPase"/>
</dbReference>
<keyword evidence="11" id="KW-0325">Glycoprotein</keyword>
<dbReference type="CDD" id="cd03249">
    <property type="entry name" value="ABC_MTABC3_MDL1_MDL2"/>
    <property type="match status" value="2"/>
</dbReference>
<evidence type="ECO:0000256" key="9">
    <source>
        <dbReference type="ARBA" id="ARBA00022989"/>
    </source>
</evidence>
<keyword evidence="3" id="KW-0813">Transport</keyword>
<dbReference type="GO" id="GO:0016887">
    <property type="term" value="F:ATP hydrolysis activity"/>
    <property type="evidence" value="ECO:0007669"/>
    <property type="project" value="InterPro"/>
</dbReference>
<keyword evidence="6" id="KW-0547">Nucleotide-binding</keyword>
<feature type="domain" description="ABC transporter" evidence="13">
    <location>
        <begin position="261"/>
        <end position="497"/>
    </location>
</feature>
<dbReference type="GO" id="GO:0005743">
    <property type="term" value="C:mitochondrial inner membrane"/>
    <property type="evidence" value="ECO:0007669"/>
    <property type="project" value="TreeGrafter"/>
</dbReference>
<accession>A0AAD9JNH1</accession>
<feature type="transmembrane region" description="Helical" evidence="12">
    <location>
        <begin position="617"/>
        <end position="635"/>
    </location>
</feature>
<feature type="domain" description="ABC transporter" evidence="13">
    <location>
        <begin position="772"/>
        <end position="1010"/>
    </location>
</feature>
<evidence type="ECO:0000256" key="5">
    <source>
        <dbReference type="ARBA" id="ARBA00022737"/>
    </source>
</evidence>
<keyword evidence="10 12" id="KW-0472">Membrane</keyword>
<name>A0AAD9JNH1_RIDPI</name>
<feature type="transmembrane region" description="Helical" evidence="12">
    <location>
        <begin position="84"/>
        <end position="105"/>
    </location>
</feature>
<dbReference type="PROSITE" id="PS50929">
    <property type="entry name" value="ABC_TM1F"/>
    <property type="match status" value="2"/>
</dbReference>
<feature type="transmembrane region" description="Helical" evidence="12">
    <location>
        <begin position="161"/>
        <end position="180"/>
    </location>
</feature>
<dbReference type="InterPro" id="IPR036640">
    <property type="entry name" value="ABC1_TM_sf"/>
</dbReference>
<feature type="transmembrane region" description="Helical" evidence="12">
    <location>
        <begin position="61"/>
        <end position="78"/>
    </location>
</feature>
<dbReference type="InterPro" id="IPR039421">
    <property type="entry name" value="Type_1_exporter"/>
</dbReference>
<reference evidence="15" key="1">
    <citation type="journal article" date="2023" name="Mol. Biol. Evol.">
        <title>Third-Generation Sequencing Reveals the Adaptive Role of the Epigenome in Three Deep-Sea Polychaetes.</title>
        <authorList>
            <person name="Perez M."/>
            <person name="Aroh O."/>
            <person name="Sun Y."/>
            <person name="Lan Y."/>
            <person name="Juniper S.K."/>
            <person name="Young C.R."/>
            <person name="Angers B."/>
            <person name="Qian P.Y."/>
        </authorList>
    </citation>
    <scope>NUCLEOTIDE SEQUENCE</scope>
    <source>
        <strain evidence="15">R07B-5</strain>
    </source>
</reference>
<dbReference type="PANTHER" id="PTHR43394:SF27">
    <property type="entry name" value="ATP-DEPENDENT TRANSLOCASE ABCB1-LIKE"/>
    <property type="match status" value="1"/>
</dbReference>
<evidence type="ECO:0000256" key="11">
    <source>
        <dbReference type="ARBA" id="ARBA00023180"/>
    </source>
</evidence>
<evidence type="ECO:0000256" key="12">
    <source>
        <dbReference type="SAM" id="Phobius"/>
    </source>
</evidence>
<dbReference type="InterPro" id="IPR011527">
    <property type="entry name" value="ABC1_TM_dom"/>
</dbReference>
<dbReference type="SMART" id="SM00382">
    <property type="entry name" value="AAA"/>
    <property type="match status" value="2"/>
</dbReference>
<keyword evidence="16" id="KW-1185">Reference proteome</keyword>
<dbReference type="Proteomes" id="UP001209878">
    <property type="component" value="Unassembled WGS sequence"/>
</dbReference>
<dbReference type="GO" id="GO:0090374">
    <property type="term" value="P:oligopeptide export from mitochondrion"/>
    <property type="evidence" value="ECO:0007669"/>
    <property type="project" value="TreeGrafter"/>
</dbReference>
<comment type="subcellular location">
    <subcellularLocation>
        <location evidence="1">Membrane</location>
        <topology evidence="1">Multi-pass membrane protein</topology>
    </subcellularLocation>
</comment>
<sequence length="1016" mass="110589">MFCWKWTSERQVSRLRSQLFSAILHQDCAWFDIHDTGSLTVTLTNDIVNVTSGMSDKISNFLQNFTVFVVAFIMALATNWRLSLAAFSLVPFIAAFVLGAVIVTVKSNVRQGKAYEQAGRIATEVLSSIRTVAAFGGESRDASRYTQHLFSARKVGIISRLLVGVAIGGMWFCHFAMVGLVNWYGTSLLVSGTGTKPGDIIFVLMVLLAGAMSLGLCLPNLEGMATAGGSAQTIFKIIDTKPHIDSRSEYGMKLTQLVGIVEFDRVNFVYESRPEIKVLDQVSLKTEVGKTIALVGPSGSGKSTICHLLLRLYDCTAGRVTVDGYDIKDINVKWLRQQIGVVSQEPVLFDGSISDNIRLGREGATQADIEEAAKMANAHNFITKFPDKYDTLVGQLGTHMSGGQKQRIAIARALISNPRILLLDEATSALDSESEAVVQDALEKASEGRTTIVVAHRLSTVRKADVIHCLSQGRLIESGSHDELMAREGLYYNLVTSHTEEGEQKSPFLRMMKLNAADWPYLTIGCIASFCAGSVPPMFAFVLGSVLENFAAVDHVEQMSTARRVSIIIICTSLVVGLIHCFHDIGWFDLPENKVGVLTSRLAVDATIVRGVGGNQLGLLFIAASSVFVSLGVALTSSWKLTLVNLLFFPFLFAAGIVYGKNIKGSAQRLMDTADKGGKIASEAISNIRTVASLTVEATFEKKFSSFFDSFVRVALALIMASMAIGRATSFAPDAYQAKVAAEHIFDLIDRKPCIEIGCGEAKCPPECRGEVTLDHIEFTYPSRPDAVILRGLTVTIKPGQRVAFVGQSGCGKSTCVSLVERFYDTSRGCVRIDGVDIRSLDVQWVRAQLALVSQEPVLFNTTIYDNIAYGDNTRTPTMDEVIDVAKKANIHNFIASLPLGYDTTVGEGGSQLSGGQKQRIAIARALLRNPRILVLDEATSALDTESEKLVQEALERAQEGRTCIVIAHRLSTIRSADKIVVMQEGVVVEDGTHDELMAQESFYHRLVQKQVGALL</sequence>
<dbReference type="AlphaFoldDB" id="A0AAD9JNH1"/>
<proteinExistence type="inferred from homology"/>
<evidence type="ECO:0000313" key="16">
    <source>
        <dbReference type="Proteomes" id="UP001209878"/>
    </source>
</evidence>
<dbReference type="Pfam" id="PF00664">
    <property type="entry name" value="ABC_membrane"/>
    <property type="match status" value="2"/>
</dbReference>
<dbReference type="FunFam" id="3.40.50.300:FF:000479">
    <property type="entry name" value="Multidrug resistance protein 1A"/>
    <property type="match status" value="1"/>
</dbReference>
<dbReference type="GO" id="GO:0015421">
    <property type="term" value="F:ABC-type oligopeptide transporter activity"/>
    <property type="evidence" value="ECO:0007669"/>
    <property type="project" value="TreeGrafter"/>
</dbReference>
<dbReference type="CDD" id="cd18578">
    <property type="entry name" value="ABC_6TM_Pgp_ABCB1_D2_like"/>
    <property type="match status" value="1"/>
</dbReference>
<feature type="transmembrane region" description="Helical" evidence="12">
    <location>
        <begin position="564"/>
        <end position="582"/>
    </location>
</feature>
<dbReference type="SUPFAM" id="SSF52540">
    <property type="entry name" value="P-loop containing nucleoside triphosphate hydrolases"/>
    <property type="match status" value="2"/>
</dbReference>
<gene>
    <name evidence="15" type="ORF">NP493_1984g00027</name>
</gene>
<feature type="domain" description="ABC transmembrane type-1" evidence="14">
    <location>
        <begin position="2"/>
        <end position="226"/>
    </location>
</feature>
<organism evidence="15 16">
    <name type="scientific">Ridgeia piscesae</name>
    <name type="common">Tubeworm</name>
    <dbReference type="NCBI Taxonomy" id="27915"/>
    <lineage>
        <taxon>Eukaryota</taxon>
        <taxon>Metazoa</taxon>
        <taxon>Spiralia</taxon>
        <taxon>Lophotrochozoa</taxon>
        <taxon>Annelida</taxon>
        <taxon>Polychaeta</taxon>
        <taxon>Sedentaria</taxon>
        <taxon>Canalipalpata</taxon>
        <taxon>Sabellida</taxon>
        <taxon>Siboglinidae</taxon>
        <taxon>Ridgeia</taxon>
    </lineage>
</organism>
<dbReference type="FunFam" id="3.40.50.300:FF:000205">
    <property type="entry name" value="ABC transporter B family member 4"/>
    <property type="match status" value="1"/>
</dbReference>
<evidence type="ECO:0000256" key="6">
    <source>
        <dbReference type="ARBA" id="ARBA00022741"/>
    </source>
</evidence>